<dbReference type="EMBL" id="VSRR010059767">
    <property type="protein sequence ID" value="MPC82435.1"/>
    <property type="molecule type" value="Genomic_DNA"/>
</dbReference>
<dbReference type="Proteomes" id="UP000324222">
    <property type="component" value="Unassembled WGS sequence"/>
</dbReference>
<dbReference type="AlphaFoldDB" id="A0A5B7IJC7"/>
<accession>A0A5B7IJC7</accession>
<evidence type="ECO:0000313" key="2">
    <source>
        <dbReference type="Proteomes" id="UP000324222"/>
    </source>
</evidence>
<proteinExistence type="predicted"/>
<evidence type="ECO:0000313" key="1">
    <source>
        <dbReference type="EMBL" id="MPC82435.1"/>
    </source>
</evidence>
<sequence length="76" mass="8850">MRRRFVKYLPFDSRGMTTDAPEVNRATDTSTRFRKDGPGMAGWVAEWFGSLPVYTQTFSFRSLGCECLTLQYQHEF</sequence>
<reference evidence="1 2" key="1">
    <citation type="submission" date="2019-05" db="EMBL/GenBank/DDBJ databases">
        <title>Another draft genome of Portunus trituberculatus and its Hox gene families provides insights of decapod evolution.</title>
        <authorList>
            <person name="Jeong J.-H."/>
            <person name="Song I."/>
            <person name="Kim S."/>
            <person name="Choi T."/>
            <person name="Kim D."/>
            <person name="Ryu S."/>
            <person name="Kim W."/>
        </authorList>
    </citation>
    <scope>NUCLEOTIDE SEQUENCE [LARGE SCALE GENOMIC DNA]</scope>
    <source>
        <tissue evidence="1">Muscle</tissue>
    </source>
</reference>
<comment type="caution">
    <text evidence="1">The sequence shown here is derived from an EMBL/GenBank/DDBJ whole genome shotgun (WGS) entry which is preliminary data.</text>
</comment>
<organism evidence="1 2">
    <name type="scientific">Portunus trituberculatus</name>
    <name type="common">Swimming crab</name>
    <name type="synonym">Neptunus trituberculatus</name>
    <dbReference type="NCBI Taxonomy" id="210409"/>
    <lineage>
        <taxon>Eukaryota</taxon>
        <taxon>Metazoa</taxon>
        <taxon>Ecdysozoa</taxon>
        <taxon>Arthropoda</taxon>
        <taxon>Crustacea</taxon>
        <taxon>Multicrustacea</taxon>
        <taxon>Malacostraca</taxon>
        <taxon>Eumalacostraca</taxon>
        <taxon>Eucarida</taxon>
        <taxon>Decapoda</taxon>
        <taxon>Pleocyemata</taxon>
        <taxon>Brachyura</taxon>
        <taxon>Eubrachyura</taxon>
        <taxon>Portunoidea</taxon>
        <taxon>Portunidae</taxon>
        <taxon>Portuninae</taxon>
        <taxon>Portunus</taxon>
    </lineage>
</organism>
<name>A0A5B7IJC7_PORTR</name>
<gene>
    <name evidence="1" type="ORF">E2C01_077103</name>
</gene>
<protein>
    <submittedName>
        <fullName evidence="1">Uncharacterized protein</fullName>
    </submittedName>
</protein>
<keyword evidence="2" id="KW-1185">Reference proteome</keyword>